<dbReference type="Proteomes" id="UP001159363">
    <property type="component" value="Chromosome 4"/>
</dbReference>
<reference evidence="3 4" key="1">
    <citation type="submission" date="2023-02" db="EMBL/GenBank/DDBJ databases">
        <title>LHISI_Scaffold_Assembly.</title>
        <authorList>
            <person name="Stuart O.P."/>
            <person name="Cleave R."/>
            <person name="Magrath M.J.L."/>
            <person name="Mikheyev A.S."/>
        </authorList>
    </citation>
    <scope>NUCLEOTIDE SEQUENCE [LARGE SCALE GENOMIC DNA]</scope>
    <source>
        <strain evidence="3">Daus_M_001</strain>
        <tissue evidence="3">Leg muscle</tissue>
    </source>
</reference>
<sequence length="780" mass="85905">MNINLIFFQKDFFVADIVAKGNAIRQHFIYKGMDANISERVKCCKNCALRKPAQNTQLGFLSSDVAEKPMEKMFIDFVGPFPRSKLGNNILLVCVDAFTKFVWLIPLRKADAMTTIRGLQTHIFHNFGTPSIVCTKTEYDGCYIPSSHFTSIIVLLFELCEPFMPKPIPTKPTAQQDRLGIRTDISYTNGKGREVVLVMDVRRVEGEGFEVFGQDAIKMFQISSIWYHEESSQLLPANMVQAAKEASPLSTPLFLLPAICRGDTCVISTVEGALGLPEKRGRSCNLGRCAASRQFNFVAMVGWKATRNVIEDLGPDSGIKDSGVDAKRLLLKRSIGRIWGVNCLPVALTFDLDPYTAPSGTSFVWLLSVLESQLSARASPALPLVVAAARSGKSLVTTADKLGCKTLPNFCGVLFFLLWIIATKFAWELPARSAFAFPGRRFAVRKFPRAADACVEARYVCKILGVLKFAEMSKQISNSARGSEIENSLTVALQTQVRYTCSKASLGKYHRQSAARSTAAKTQSTAVSVQSNADVSPRVQSTFLSRRGIPRATHRVAILHSRYAMRFALSSPSVTAAMQPSFGYLRFSSAKKALSSWLVDAAITPRLSPGGLPTLPTLRRLGNHCDRLPAESITYSASKHLGFASQRTSGFLIMLDLVLFLETRSMDKISYKFVKLGTTGVHQQKPPSDNNESDNDDVSDNDGEDNISEDMSEDEAIPTDKQSYAFHGWWGREATRLPSLRLRNGFASSSPASSSSEVLSLPFPDHEGEVPEKSITRPYA</sequence>
<evidence type="ECO:0000256" key="1">
    <source>
        <dbReference type="SAM" id="MobiDB-lite"/>
    </source>
</evidence>
<dbReference type="PANTHER" id="PTHR47266">
    <property type="entry name" value="ENDONUCLEASE-RELATED"/>
    <property type="match status" value="1"/>
</dbReference>
<protein>
    <recommendedName>
        <fullName evidence="2">Integrase catalytic domain-containing protein</fullName>
    </recommendedName>
</protein>
<feature type="compositionally biased region" description="Low complexity" evidence="1">
    <location>
        <begin position="747"/>
        <end position="762"/>
    </location>
</feature>
<dbReference type="EMBL" id="JARBHB010000005">
    <property type="protein sequence ID" value="KAJ8883983.1"/>
    <property type="molecule type" value="Genomic_DNA"/>
</dbReference>
<dbReference type="InterPro" id="IPR012337">
    <property type="entry name" value="RNaseH-like_sf"/>
</dbReference>
<dbReference type="Gene3D" id="3.30.420.10">
    <property type="entry name" value="Ribonuclease H-like superfamily/Ribonuclease H"/>
    <property type="match status" value="1"/>
</dbReference>
<feature type="domain" description="Integrase catalytic" evidence="2">
    <location>
        <begin position="65"/>
        <end position="133"/>
    </location>
</feature>
<dbReference type="PROSITE" id="PS50994">
    <property type="entry name" value="INTEGRASE"/>
    <property type="match status" value="1"/>
</dbReference>
<evidence type="ECO:0000313" key="4">
    <source>
        <dbReference type="Proteomes" id="UP001159363"/>
    </source>
</evidence>
<dbReference type="InterPro" id="IPR052160">
    <property type="entry name" value="Gypsy_RT_Integrase-like"/>
</dbReference>
<gene>
    <name evidence="3" type="ORF">PR048_015839</name>
</gene>
<feature type="region of interest" description="Disordered" evidence="1">
    <location>
        <begin position="744"/>
        <end position="780"/>
    </location>
</feature>
<feature type="compositionally biased region" description="Acidic residues" evidence="1">
    <location>
        <begin position="691"/>
        <end position="717"/>
    </location>
</feature>
<dbReference type="InterPro" id="IPR001584">
    <property type="entry name" value="Integrase_cat-core"/>
</dbReference>
<dbReference type="InterPro" id="IPR036397">
    <property type="entry name" value="RNaseH_sf"/>
</dbReference>
<feature type="compositionally biased region" description="Basic and acidic residues" evidence="1">
    <location>
        <begin position="764"/>
        <end position="780"/>
    </location>
</feature>
<evidence type="ECO:0000313" key="3">
    <source>
        <dbReference type="EMBL" id="KAJ8883983.1"/>
    </source>
</evidence>
<dbReference type="SUPFAM" id="SSF53098">
    <property type="entry name" value="Ribonuclease H-like"/>
    <property type="match status" value="1"/>
</dbReference>
<accession>A0ABQ9HI38</accession>
<organism evidence="3 4">
    <name type="scientific">Dryococelus australis</name>
    <dbReference type="NCBI Taxonomy" id="614101"/>
    <lineage>
        <taxon>Eukaryota</taxon>
        <taxon>Metazoa</taxon>
        <taxon>Ecdysozoa</taxon>
        <taxon>Arthropoda</taxon>
        <taxon>Hexapoda</taxon>
        <taxon>Insecta</taxon>
        <taxon>Pterygota</taxon>
        <taxon>Neoptera</taxon>
        <taxon>Polyneoptera</taxon>
        <taxon>Phasmatodea</taxon>
        <taxon>Verophasmatodea</taxon>
        <taxon>Anareolatae</taxon>
        <taxon>Phasmatidae</taxon>
        <taxon>Eurycanthinae</taxon>
        <taxon>Dryococelus</taxon>
    </lineage>
</organism>
<evidence type="ECO:0000259" key="2">
    <source>
        <dbReference type="PROSITE" id="PS50994"/>
    </source>
</evidence>
<feature type="region of interest" description="Disordered" evidence="1">
    <location>
        <begin position="680"/>
        <end position="718"/>
    </location>
</feature>
<name>A0ABQ9HI38_9NEOP</name>
<comment type="caution">
    <text evidence="3">The sequence shown here is derived from an EMBL/GenBank/DDBJ whole genome shotgun (WGS) entry which is preliminary data.</text>
</comment>
<keyword evidence="4" id="KW-1185">Reference proteome</keyword>
<proteinExistence type="predicted"/>